<reference evidence="2 5" key="3">
    <citation type="submission" date="2020-08" db="EMBL/GenBank/DDBJ databases">
        <title>Genomic Encyclopedia of Type Strains, Phase III (KMG-III): the genomes of soil and plant-associated and newly described type strains.</title>
        <authorList>
            <person name="Whitman W."/>
        </authorList>
    </citation>
    <scope>NUCLEOTIDE SEQUENCE [LARGE SCALE GENOMIC DNA]</scope>
    <source>
        <strain evidence="2 5">CECT 3259</strain>
    </source>
</reference>
<evidence type="ECO:0000313" key="3">
    <source>
        <dbReference type="EMBL" id="PNE34029.1"/>
    </source>
</evidence>
<feature type="compositionally biased region" description="Low complexity" evidence="1">
    <location>
        <begin position="426"/>
        <end position="442"/>
    </location>
</feature>
<sequence length="453" mass="48972">MSAPVLYGPIGSGVRSVAPSVEADPLGIYVAALSMWSAAISGTVKVSSQGSARPVVVWSALVGKSSRGKGKTKRAAEHIVDKALGRFLATHTTASLTSGAALVNHLWKQQEATKDREEGRDIRALLLEEEWSETLKAADKRYPTKLRVAWDGATLDNTTKNDPQVVKDPALVLHAHITPSDLEQYVLRNKTQAGGGSYNRILFFLLNTVPMMDDDDISLPPVDGDALFHAYRWATAERRTISLAPEAKPLWRKIRRYSRILNESLPEGEGGYIERTAEQTLRVAACLAASECSELITEVRLNAAFTLVRRSVQDVMRLVQAGAQGAVKRQPRSLMDKVRARIEMHGGKAASKELLGFVGGSAEEVRALPGVVVKVEKEGKSGRPKTMYRLADAPPSPAPAPKVAAPEEDSPVRPAAPAPRPRPRDATPAPKKPVAQPAVPAPAREENPFRAAL</sequence>
<organism evidence="3 4">
    <name type="scientific">Streptomyces eurocidicus</name>
    <name type="common">Streptoverticillium eurocidicus</name>
    <dbReference type="NCBI Taxonomy" id="66423"/>
    <lineage>
        <taxon>Bacteria</taxon>
        <taxon>Bacillati</taxon>
        <taxon>Actinomycetota</taxon>
        <taxon>Actinomycetes</taxon>
        <taxon>Kitasatosporales</taxon>
        <taxon>Streptomycetaceae</taxon>
        <taxon>Streptomyces</taxon>
    </lineage>
</organism>
<dbReference type="Proteomes" id="UP000235945">
    <property type="component" value="Unassembled WGS sequence"/>
</dbReference>
<dbReference type="OrthoDB" id="6272730at2"/>
<evidence type="ECO:0008006" key="6">
    <source>
        <dbReference type="Google" id="ProtNLM"/>
    </source>
</evidence>
<accession>A0A2N8NZ42</accession>
<dbReference type="EMBL" id="LGUI01000002">
    <property type="protein sequence ID" value="PNE34029.1"/>
    <property type="molecule type" value="Genomic_DNA"/>
</dbReference>
<evidence type="ECO:0000256" key="1">
    <source>
        <dbReference type="SAM" id="MobiDB-lite"/>
    </source>
</evidence>
<feature type="compositionally biased region" description="Basic and acidic residues" evidence="1">
    <location>
        <begin position="443"/>
        <end position="453"/>
    </location>
</feature>
<keyword evidence="4" id="KW-1185">Reference proteome</keyword>
<comment type="caution">
    <text evidence="3">The sequence shown here is derived from an EMBL/GenBank/DDBJ whole genome shotgun (WGS) entry which is preliminary data.</text>
</comment>
<name>A0A2N8NZ42_STREU</name>
<evidence type="ECO:0000313" key="5">
    <source>
        <dbReference type="Proteomes" id="UP000528608"/>
    </source>
</evidence>
<protein>
    <recommendedName>
        <fullName evidence="6">DUF3987 domain-containing protein</fullName>
    </recommendedName>
</protein>
<dbReference type="EMBL" id="JACHJF010000050">
    <property type="protein sequence ID" value="MBB5123218.1"/>
    <property type="molecule type" value="Genomic_DNA"/>
</dbReference>
<reference evidence="4" key="2">
    <citation type="submission" date="2015-07" db="EMBL/GenBank/DDBJ databases">
        <authorList>
            <person name="Graham D.E."/>
            <person name="Giannone R.J."/>
            <person name="Gulvik C.A."/>
            <person name="Hettich R.L."/>
            <person name="Klingeman D.M."/>
            <person name="Mahan K.M."/>
            <person name="Parry R.J."/>
            <person name="Spain J.C."/>
        </authorList>
    </citation>
    <scope>NUCLEOTIDE SEQUENCE [LARGE SCALE GENOMIC DNA]</scope>
    <source>
        <strain evidence="4">ATCC 27428</strain>
    </source>
</reference>
<reference evidence="3" key="1">
    <citation type="submission" date="2015-07" db="EMBL/GenBank/DDBJ databases">
        <authorList>
            <person name="Noorani M."/>
        </authorList>
    </citation>
    <scope>NUCLEOTIDE SEQUENCE [LARGE SCALE GENOMIC DNA]</scope>
    <source>
        <strain evidence="3">ATCC 27428</strain>
    </source>
</reference>
<feature type="region of interest" description="Disordered" evidence="1">
    <location>
        <begin position="377"/>
        <end position="453"/>
    </location>
</feature>
<dbReference type="RefSeq" id="WP_102917068.1">
    <property type="nucleotide sequence ID" value="NZ_JACHJF010000050.1"/>
</dbReference>
<evidence type="ECO:0000313" key="2">
    <source>
        <dbReference type="EMBL" id="MBB5123218.1"/>
    </source>
</evidence>
<proteinExistence type="predicted"/>
<dbReference type="Proteomes" id="UP000528608">
    <property type="component" value="Unassembled WGS sequence"/>
</dbReference>
<evidence type="ECO:0000313" key="4">
    <source>
        <dbReference type="Proteomes" id="UP000235945"/>
    </source>
</evidence>
<gene>
    <name evidence="3" type="ORF">AF335_04935</name>
    <name evidence="2" type="ORF">FHS36_006698</name>
</gene>
<dbReference type="AlphaFoldDB" id="A0A2N8NZ42"/>